<dbReference type="EMBL" id="CP001738">
    <property type="protein sequence ID" value="ACY99990.1"/>
    <property type="molecule type" value="Genomic_DNA"/>
</dbReference>
<dbReference type="KEGG" id="tcu:Tcur_4463"/>
<protein>
    <submittedName>
        <fullName evidence="5">Transcriptional regulator, TetR family</fullName>
    </submittedName>
</protein>
<dbReference type="Pfam" id="PF17920">
    <property type="entry name" value="TetR_C_16"/>
    <property type="match status" value="1"/>
</dbReference>
<accession>D1A4B6</accession>
<dbReference type="AlphaFoldDB" id="D1A4B6"/>
<proteinExistence type="predicted"/>
<dbReference type="RefSeq" id="WP_012854773.1">
    <property type="nucleotide sequence ID" value="NC_013510.1"/>
</dbReference>
<dbReference type="InterPro" id="IPR036271">
    <property type="entry name" value="Tet_transcr_reg_TetR-rel_C_sf"/>
</dbReference>
<dbReference type="InterPro" id="IPR009057">
    <property type="entry name" value="Homeodomain-like_sf"/>
</dbReference>
<dbReference type="PANTHER" id="PTHR30055">
    <property type="entry name" value="HTH-TYPE TRANSCRIPTIONAL REGULATOR RUTR"/>
    <property type="match status" value="1"/>
</dbReference>
<dbReference type="GO" id="GO:0003700">
    <property type="term" value="F:DNA-binding transcription factor activity"/>
    <property type="evidence" value="ECO:0007669"/>
    <property type="project" value="TreeGrafter"/>
</dbReference>
<dbReference type="InterPro" id="IPR041678">
    <property type="entry name" value="TetR_C_16"/>
</dbReference>
<gene>
    <name evidence="5" type="ordered locus">Tcur_4463</name>
</gene>
<dbReference type="InterPro" id="IPR001647">
    <property type="entry name" value="HTH_TetR"/>
</dbReference>
<evidence type="ECO:0000313" key="6">
    <source>
        <dbReference type="Proteomes" id="UP000001918"/>
    </source>
</evidence>
<sequence length="198" mass="21396">MAAGASERTRGRRPGPTETREQILDCARRLFADKGYDGASLRAIAREAGVDPALVHHFFGTKQGVFIAAMNLPLDPAAVVARLRDVPSRRELGAALAETFLGVWEDPERRIPMLALVRSAMTNEQVATMLRQFIAATLLGPLAERFGIAPIRMEAAAGQLVGVAMLRYVLGLEPIASATAQELVELLAPALQRHFDGD</sequence>
<dbReference type="PRINTS" id="PR00455">
    <property type="entry name" value="HTHTETR"/>
</dbReference>
<dbReference type="GO" id="GO:0000976">
    <property type="term" value="F:transcription cis-regulatory region binding"/>
    <property type="evidence" value="ECO:0007669"/>
    <property type="project" value="TreeGrafter"/>
</dbReference>
<keyword evidence="6" id="KW-1185">Reference proteome</keyword>
<dbReference type="STRING" id="471852.Tcur_4463"/>
<organism evidence="5 6">
    <name type="scientific">Thermomonospora curvata (strain ATCC 19995 / DSM 43183 / JCM 3096 / KCTC 9072 / NBRC 15933 / NCIMB 10081 / Henssen B9)</name>
    <dbReference type="NCBI Taxonomy" id="471852"/>
    <lineage>
        <taxon>Bacteria</taxon>
        <taxon>Bacillati</taxon>
        <taxon>Actinomycetota</taxon>
        <taxon>Actinomycetes</taxon>
        <taxon>Streptosporangiales</taxon>
        <taxon>Thermomonosporaceae</taxon>
        <taxon>Thermomonospora</taxon>
    </lineage>
</organism>
<dbReference type="InterPro" id="IPR050109">
    <property type="entry name" value="HTH-type_TetR-like_transc_reg"/>
</dbReference>
<dbReference type="Gene3D" id="1.10.357.10">
    <property type="entry name" value="Tetracycline Repressor, domain 2"/>
    <property type="match status" value="1"/>
</dbReference>
<evidence type="ECO:0000256" key="1">
    <source>
        <dbReference type="ARBA" id="ARBA00023125"/>
    </source>
</evidence>
<dbReference type="HOGENOM" id="CLU_069356_10_0_11"/>
<evidence type="ECO:0000256" key="3">
    <source>
        <dbReference type="SAM" id="MobiDB-lite"/>
    </source>
</evidence>
<evidence type="ECO:0000256" key="2">
    <source>
        <dbReference type="PROSITE-ProRule" id="PRU00335"/>
    </source>
</evidence>
<dbReference type="OrthoDB" id="3210235at2"/>
<dbReference type="PANTHER" id="PTHR30055:SF235">
    <property type="entry name" value="TRANSCRIPTIONAL REGULATORY PROTEIN"/>
    <property type="match status" value="1"/>
</dbReference>
<dbReference type="Proteomes" id="UP000001918">
    <property type="component" value="Chromosome"/>
</dbReference>
<dbReference type="Pfam" id="PF00440">
    <property type="entry name" value="TetR_N"/>
    <property type="match status" value="1"/>
</dbReference>
<dbReference type="eggNOG" id="COG1309">
    <property type="taxonomic scope" value="Bacteria"/>
</dbReference>
<dbReference type="SUPFAM" id="SSF48498">
    <property type="entry name" value="Tetracyclin repressor-like, C-terminal domain"/>
    <property type="match status" value="1"/>
</dbReference>
<evidence type="ECO:0000313" key="5">
    <source>
        <dbReference type="EMBL" id="ACY99990.1"/>
    </source>
</evidence>
<name>D1A4B6_THECD</name>
<feature type="domain" description="HTH tetR-type" evidence="4">
    <location>
        <begin position="17"/>
        <end position="77"/>
    </location>
</feature>
<feature type="region of interest" description="Disordered" evidence="3">
    <location>
        <begin position="1"/>
        <end position="20"/>
    </location>
</feature>
<dbReference type="Gene3D" id="1.10.10.60">
    <property type="entry name" value="Homeodomain-like"/>
    <property type="match status" value="1"/>
</dbReference>
<dbReference type="SUPFAM" id="SSF46689">
    <property type="entry name" value="Homeodomain-like"/>
    <property type="match status" value="1"/>
</dbReference>
<evidence type="ECO:0000259" key="4">
    <source>
        <dbReference type="PROSITE" id="PS50977"/>
    </source>
</evidence>
<dbReference type="PROSITE" id="PS50977">
    <property type="entry name" value="HTH_TETR_2"/>
    <property type="match status" value="1"/>
</dbReference>
<keyword evidence="1 2" id="KW-0238">DNA-binding</keyword>
<reference evidence="5 6" key="1">
    <citation type="journal article" date="2011" name="Stand. Genomic Sci.">
        <title>Complete genome sequence of Thermomonospora curvata type strain (B9).</title>
        <authorList>
            <person name="Chertkov O."/>
            <person name="Sikorski J."/>
            <person name="Nolan M."/>
            <person name="Lapidus A."/>
            <person name="Lucas S."/>
            <person name="Del Rio T.G."/>
            <person name="Tice H."/>
            <person name="Cheng J.F."/>
            <person name="Goodwin L."/>
            <person name="Pitluck S."/>
            <person name="Liolios K."/>
            <person name="Ivanova N."/>
            <person name="Mavromatis K."/>
            <person name="Mikhailova N."/>
            <person name="Ovchinnikova G."/>
            <person name="Pati A."/>
            <person name="Chen A."/>
            <person name="Palaniappan K."/>
            <person name="Djao O.D."/>
            <person name="Land M."/>
            <person name="Hauser L."/>
            <person name="Chang Y.J."/>
            <person name="Jeffries C.D."/>
            <person name="Brettin T."/>
            <person name="Han C."/>
            <person name="Detter J.C."/>
            <person name="Rohde M."/>
            <person name="Goker M."/>
            <person name="Woyke T."/>
            <person name="Bristow J."/>
            <person name="Eisen J.A."/>
            <person name="Markowitz V."/>
            <person name="Hugenholtz P."/>
            <person name="Klenk H.P."/>
            <person name="Kyrpides N.C."/>
        </authorList>
    </citation>
    <scope>NUCLEOTIDE SEQUENCE [LARGE SCALE GENOMIC DNA]</scope>
    <source>
        <strain evidence="6">ATCC 19995 / DSM 43183 / JCM 3096 / KCTC 9072 / NBRC 15933 / NCIMB 10081 / Henssen B9</strain>
    </source>
</reference>
<feature type="DNA-binding region" description="H-T-H motif" evidence="2">
    <location>
        <begin position="40"/>
        <end position="59"/>
    </location>
</feature>